<dbReference type="Pfam" id="PF01595">
    <property type="entry name" value="CNNM"/>
    <property type="match status" value="1"/>
</dbReference>
<evidence type="ECO:0000256" key="1">
    <source>
        <dbReference type="ARBA" id="ARBA00004141"/>
    </source>
</evidence>
<dbReference type="SMART" id="SM00116">
    <property type="entry name" value="CBS"/>
    <property type="match status" value="2"/>
</dbReference>
<dbReference type="InterPro" id="IPR016169">
    <property type="entry name" value="FAD-bd_PCMH_sub2"/>
</dbReference>
<dbReference type="eggNOG" id="COG1253">
    <property type="taxonomic scope" value="Bacteria"/>
</dbReference>
<dbReference type="SUPFAM" id="SSF56176">
    <property type="entry name" value="FAD-binding/transporter-associated domain-like"/>
    <property type="match status" value="1"/>
</dbReference>
<keyword evidence="4 8" id="KW-1133">Transmembrane helix</keyword>
<dbReference type="CDD" id="cd04590">
    <property type="entry name" value="CBS_pair_CorC_HlyC_assoc"/>
    <property type="match status" value="1"/>
</dbReference>
<name>C0QRS5_PERMH</name>
<dbReference type="PANTHER" id="PTHR22777:SF17">
    <property type="entry name" value="UPF0053 PROTEIN SLL0260"/>
    <property type="match status" value="1"/>
</dbReference>
<feature type="transmembrane region" description="Helical" evidence="9">
    <location>
        <begin position="101"/>
        <end position="118"/>
    </location>
</feature>
<dbReference type="OrthoDB" id="9798188at2"/>
<dbReference type="PROSITE" id="PS51846">
    <property type="entry name" value="CNNM"/>
    <property type="match status" value="1"/>
</dbReference>
<dbReference type="Pfam" id="PF00571">
    <property type="entry name" value="CBS"/>
    <property type="match status" value="2"/>
</dbReference>
<dbReference type="GO" id="GO:0005886">
    <property type="term" value="C:plasma membrane"/>
    <property type="evidence" value="ECO:0007669"/>
    <property type="project" value="TreeGrafter"/>
</dbReference>
<evidence type="ECO:0000256" key="9">
    <source>
        <dbReference type="SAM" id="Phobius"/>
    </source>
</evidence>
<evidence type="ECO:0000256" key="5">
    <source>
        <dbReference type="ARBA" id="ARBA00023122"/>
    </source>
</evidence>
<dbReference type="KEGG" id="pmx:PERMA_1605"/>
<evidence type="ECO:0000256" key="7">
    <source>
        <dbReference type="PROSITE-ProRule" id="PRU00703"/>
    </source>
</evidence>
<dbReference type="Proteomes" id="UP000001366">
    <property type="component" value="Chromosome"/>
</dbReference>
<feature type="domain" description="CBS" evidence="10">
    <location>
        <begin position="268"/>
        <end position="325"/>
    </location>
</feature>
<evidence type="ECO:0000259" key="10">
    <source>
        <dbReference type="PROSITE" id="PS51371"/>
    </source>
</evidence>
<dbReference type="PaxDb" id="123214-PERMA_1605"/>
<sequence>MFSYLIAIAFFLILEGFFSGSELALFSVNRTRLKYLAKNGNKRAKKVYTALEKRFDEYVATCLIGTTLSIVTITALFVSFLHEFSTVMPLIHSKEELFAEAIIVFTLLFGEIIPKSVFQHYADRLIFFLIPAIEFFRKLLYPLLLIAKVITRVVFFIFRLEEKKDKILTREELLDALILESEGIEEFEKKIVVNVLIFEERRLSEIVVPLSDVVAVEYSSKVIDIIQTFKDTGYSRIPVYKKRIDQITGVVRSYDIADAKPDDPIQKYVRPIRYVPEFTSLPNVLKGFKQFKDHMVVVVDERGATMGIITLEDVLEEIVGEIRDEFSKREKRMIKRQIKDKLIVDGRMEIKEIETLVGEKFPKGPYETVGGLIIYHLGRMPKKRERIVIGSVRFTVLKTNVRRVQEVLIEKIETTRKKVKLNGARDGT</sequence>
<dbReference type="RefSeq" id="WP_012676058.1">
    <property type="nucleotide sequence ID" value="NC_012440.1"/>
</dbReference>
<comment type="subcellular location">
    <subcellularLocation>
        <location evidence="1">Membrane</location>
        <topology evidence="1">Multi-pass membrane protein</topology>
    </subcellularLocation>
</comment>
<reference evidence="12 13" key="1">
    <citation type="journal article" date="2009" name="J. Bacteriol.">
        <title>Complete and draft genome sequences of six members of the Aquificales.</title>
        <authorList>
            <person name="Reysenbach A.L."/>
            <person name="Hamamura N."/>
            <person name="Podar M."/>
            <person name="Griffiths E."/>
            <person name="Ferreira S."/>
            <person name="Hochstein R."/>
            <person name="Heidelberg J."/>
            <person name="Johnson J."/>
            <person name="Mead D."/>
            <person name="Pohorille A."/>
            <person name="Sarmiento M."/>
            <person name="Schweighofer K."/>
            <person name="Seshadri R."/>
            <person name="Voytek M.A."/>
        </authorList>
    </citation>
    <scope>NUCLEOTIDE SEQUENCE [LARGE SCALE GENOMIC DNA]</scope>
    <source>
        <strain evidence="13">DSM 14350 / EX-H1</strain>
    </source>
</reference>
<dbReference type="STRING" id="123214.PERMA_1605"/>
<organism evidence="12 13">
    <name type="scientific">Persephonella marina (strain DSM 14350 / EX-H1)</name>
    <dbReference type="NCBI Taxonomy" id="123214"/>
    <lineage>
        <taxon>Bacteria</taxon>
        <taxon>Pseudomonadati</taxon>
        <taxon>Aquificota</taxon>
        <taxon>Aquificia</taxon>
        <taxon>Aquificales</taxon>
        <taxon>Hydrogenothermaceae</taxon>
        <taxon>Persephonella</taxon>
    </lineage>
</organism>
<feature type="transmembrane region" description="Helical" evidence="9">
    <location>
        <begin position="6"/>
        <end position="28"/>
    </location>
</feature>
<dbReference type="Pfam" id="PF03471">
    <property type="entry name" value="CorC_HlyC"/>
    <property type="match status" value="1"/>
</dbReference>
<evidence type="ECO:0000256" key="6">
    <source>
        <dbReference type="ARBA" id="ARBA00023136"/>
    </source>
</evidence>
<feature type="domain" description="CBS" evidence="10">
    <location>
        <begin position="207"/>
        <end position="267"/>
    </location>
</feature>
<dbReference type="InterPro" id="IPR000644">
    <property type="entry name" value="CBS_dom"/>
</dbReference>
<dbReference type="InterPro" id="IPR044751">
    <property type="entry name" value="Ion_transp-like_CBS"/>
</dbReference>
<dbReference type="Gene3D" id="3.30.465.10">
    <property type="match status" value="1"/>
</dbReference>
<keyword evidence="13" id="KW-1185">Reference proteome</keyword>
<keyword evidence="5 7" id="KW-0129">CBS domain</keyword>
<dbReference type="SMART" id="SM01091">
    <property type="entry name" value="CorC_HlyC"/>
    <property type="match status" value="1"/>
</dbReference>
<feature type="transmembrane region" description="Helical" evidence="9">
    <location>
        <begin position="139"/>
        <end position="158"/>
    </location>
</feature>
<dbReference type="InterPro" id="IPR002550">
    <property type="entry name" value="CNNM"/>
</dbReference>
<evidence type="ECO:0000313" key="13">
    <source>
        <dbReference type="Proteomes" id="UP000001366"/>
    </source>
</evidence>
<dbReference type="AlphaFoldDB" id="C0QRS5"/>
<proteinExistence type="predicted"/>
<evidence type="ECO:0000256" key="3">
    <source>
        <dbReference type="ARBA" id="ARBA00022737"/>
    </source>
</evidence>
<keyword evidence="2 8" id="KW-0812">Transmembrane</keyword>
<evidence type="ECO:0000256" key="8">
    <source>
        <dbReference type="PROSITE-ProRule" id="PRU01193"/>
    </source>
</evidence>
<evidence type="ECO:0000256" key="2">
    <source>
        <dbReference type="ARBA" id="ARBA00022692"/>
    </source>
</evidence>
<dbReference type="PROSITE" id="PS51371">
    <property type="entry name" value="CBS"/>
    <property type="match status" value="2"/>
</dbReference>
<protein>
    <submittedName>
        <fullName evidence="12">Hemolysin</fullName>
    </submittedName>
</protein>
<keyword evidence="3" id="KW-0677">Repeat</keyword>
<accession>C0QRS5</accession>
<dbReference type="InterPro" id="IPR036318">
    <property type="entry name" value="FAD-bd_PCMH-like_sf"/>
</dbReference>
<dbReference type="HOGENOM" id="CLU_015237_4_0_0"/>
<dbReference type="InterPro" id="IPR005170">
    <property type="entry name" value="Transptr-assoc_dom"/>
</dbReference>
<keyword evidence="6 8" id="KW-0472">Membrane</keyword>
<feature type="transmembrane region" description="Helical" evidence="9">
    <location>
        <begin position="58"/>
        <end position="81"/>
    </location>
</feature>
<feature type="domain" description="CNNM transmembrane" evidence="11">
    <location>
        <begin position="1"/>
        <end position="191"/>
    </location>
</feature>
<dbReference type="InterPro" id="IPR046342">
    <property type="entry name" value="CBS_dom_sf"/>
</dbReference>
<dbReference type="GO" id="GO:0050660">
    <property type="term" value="F:flavin adenine dinucleotide binding"/>
    <property type="evidence" value="ECO:0007669"/>
    <property type="project" value="InterPro"/>
</dbReference>
<dbReference type="Gene3D" id="3.10.580.10">
    <property type="entry name" value="CBS-domain"/>
    <property type="match status" value="1"/>
</dbReference>
<dbReference type="EMBL" id="CP001230">
    <property type="protein sequence ID" value="ACO03819.1"/>
    <property type="molecule type" value="Genomic_DNA"/>
</dbReference>
<dbReference type="SUPFAM" id="SSF54631">
    <property type="entry name" value="CBS-domain pair"/>
    <property type="match status" value="1"/>
</dbReference>
<evidence type="ECO:0000256" key="4">
    <source>
        <dbReference type="ARBA" id="ARBA00022989"/>
    </source>
</evidence>
<gene>
    <name evidence="12" type="ordered locus">PERMA_1605</name>
</gene>
<evidence type="ECO:0000259" key="11">
    <source>
        <dbReference type="PROSITE" id="PS51846"/>
    </source>
</evidence>
<evidence type="ECO:0000313" key="12">
    <source>
        <dbReference type="EMBL" id="ACO03819.1"/>
    </source>
</evidence>
<dbReference type="PANTHER" id="PTHR22777">
    <property type="entry name" value="HEMOLYSIN-RELATED"/>
    <property type="match status" value="1"/>
</dbReference>